<dbReference type="PRINTS" id="PR00364">
    <property type="entry name" value="DISEASERSIST"/>
</dbReference>
<reference evidence="8 9" key="1">
    <citation type="submission" date="2018-09" db="EMBL/GenBank/DDBJ databases">
        <title>A high-quality reference genome of wild soybean provides a powerful tool to mine soybean genomes.</title>
        <authorList>
            <person name="Xie M."/>
            <person name="Chung C.Y.L."/>
            <person name="Li M.-W."/>
            <person name="Wong F.-L."/>
            <person name="Chan T.-F."/>
            <person name="Lam H.-M."/>
        </authorList>
    </citation>
    <scope>NUCLEOTIDE SEQUENCE [LARGE SCALE GENOMIC DNA]</scope>
    <source>
        <strain evidence="9">cv. W05</strain>
        <tissue evidence="8">Hypocotyl of etiolated seedlings</tissue>
    </source>
</reference>
<dbReference type="Gene3D" id="1.10.8.430">
    <property type="entry name" value="Helical domain of apoptotic protease-activating factors"/>
    <property type="match status" value="1"/>
</dbReference>
<evidence type="ECO:0000259" key="7">
    <source>
        <dbReference type="Pfam" id="PF23286"/>
    </source>
</evidence>
<feature type="domain" description="Disease resistance protein Roq1-like winged-helix" evidence="6">
    <location>
        <begin position="219"/>
        <end position="292"/>
    </location>
</feature>
<evidence type="ECO:0000259" key="5">
    <source>
        <dbReference type="Pfam" id="PF00931"/>
    </source>
</evidence>
<dbReference type="InterPro" id="IPR044974">
    <property type="entry name" value="Disease_R_plants"/>
</dbReference>
<evidence type="ECO:0000256" key="3">
    <source>
        <dbReference type="ARBA" id="ARBA00022821"/>
    </source>
</evidence>
<dbReference type="SUPFAM" id="SSF52540">
    <property type="entry name" value="P-loop containing nucleoside triphosphate hydrolases"/>
    <property type="match status" value="1"/>
</dbReference>
<dbReference type="InterPro" id="IPR058546">
    <property type="entry name" value="RPS4B/Roq1-like_LRR"/>
</dbReference>
<evidence type="ECO:0000313" key="8">
    <source>
        <dbReference type="EMBL" id="RZB61295.1"/>
    </source>
</evidence>
<evidence type="ECO:0000256" key="1">
    <source>
        <dbReference type="ARBA" id="ARBA00022614"/>
    </source>
</evidence>
<keyword evidence="3" id="KW-0611">Plant defense</keyword>
<keyword evidence="2" id="KW-0677">Repeat</keyword>
<dbReference type="Pfam" id="PF23282">
    <property type="entry name" value="WHD_ROQ1"/>
    <property type="match status" value="1"/>
</dbReference>
<keyword evidence="9" id="KW-1185">Reference proteome</keyword>
<feature type="domain" description="NB-ARC" evidence="5">
    <location>
        <begin position="1"/>
        <end position="151"/>
    </location>
</feature>
<dbReference type="SUPFAM" id="SSF46785">
    <property type="entry name" value="Winged helix' DNA-binding domain"/>
    <property type="match status" value="1"/>
</dbReference>
<keyword evidence="1" id="KW-0433">Leucine-rich repeat</keyword>
<dbReference type="InterPro" id="IPR042197">
    <property type="entry name" value="Apaf_helical"/>
</dbReference>
<dbReference type="GO" id="GO:0043531">
    <property type="term" value="F:ADP binding"/>
    <property type="evidence" value="ECO:0007669"/>
    <property type="project" value="InterPro"/>
</dbReference>
<keyword evidence="4" id="KW-1133">Transmembrane helix</keyword>
<dbReference type="PANTHER" id="PTHR11017">
    <property type="entry name" value="LEUCINE-RICH REPEAT-CONTAINING PROTEIN"/>
    <property type="match status" value="1"/>
</dbReference>
<dbReference type="SMR" id="A0A445GJA2"/>
<evidence type="ECO:0000259" key="6">
    <source>
        <dbReference type="Pfam" id="PF23282"/>
    </source>
</evidence>
<dbReference type="SUPFAM" id="SSF52058">
    <property type="entry name" value="L domain-like"/>
    <property type="match status" value="2"/>
</dbReference>
<dbReference type="Pfam" id="PF00931">
    <property type="entry name" value="NB-ARC"/>
    <property type="match status" value="1"/>
</dbReference>
<organism evidence="8 9">
    <name type="scientific">Glycine soja</name>
    <name type="common">Wild soybean</name>
    <dbReference type="NCBI Taxonomy" id="3848"/>
    <lineage>
        <taxon>Eukaryota</taxon>
        <taxon>Viridiplantae</taxon>
        <taxon>Streptophyta</taxon>
        <taxon>Embryophyta</taxon>
        <taxon>Tracheophyta</taxon>
        <taxon>Spermatophyta</taxon>
        <taxon>Magnoliopsida</taxon>
        <taxon>eudicotyledons</taxon>
        <taxon>Gunneridae</taxon>
        <taxon>Pentapetalae</taxon>
        <taxon>rosids</taxon>
        <taxon>fabids</taxon>
        <taxon>Fabales</taxon>
        <taxon>Fabaceae</taxon>
        <taxon>Papilionoideae</taxon>
        <taxon>50 kb inversion clade</taxon>
        <taxon>NPAAA clade</taxon>
        <taxon>indigoferoid/millettioid clade</taxon>
        <taxon>Phaseoleae</taxon>
        <taxon>Glycine</taxon>
        <taxon>Glycine subgen. Soja</taxon>
    </lineage>
</organism>
<name>A0A445GJA2_GLYSO</name>
<dbReference type="InterPro" id="IPR036390">
    <property type="entry name" value="WH_DNA-bd_sf"/>
</dbReference>
<dbReference type="Gene3D" id="3.80.10.10">
    <property type="entry name" value="Ribonuclease Inhibitor"/>
    <property type="match status" value="2"/>
</dbReference>
<dbReference type="InterPro" id="IPR058192">
    <property type="entry name" value="WHD_ROQ1-like"/>
</dbReference>
<dbReference type="EMBL" id="QZWG01000016">
    <property type="protein sequence ID" value="RZB61295.1"/>
    <property type="molecule type" value="Genomic_DNA"/>
</dbReference>
<feature type="transmembrane region" description="Helical" evidence="4">
    <location>
        <begin position="817"/>
        <end position="841"/>
    </location>
</feature>
<evidence type="ECO:0000256" key="4">
    <source>
        <dbReference type="SAM" id="Phobius"/>
    </source>
</evidence>
<dbReference type="InterPro" id="IPR027417">
    <property type="entry name" value="P-loop_NTPase"/>
</dbReference>
<evidence type="ECO:0000256" key="2">
    <source>
        <dbReference type="ARBA" id="ARBA00022737"/>
    </source>
</evidence>
<dbReference type="PANTHER" id="PTHR11017:SF219">
    <property type="entry name" value="ARCHAEAL ATPASE"/>
    <property type="match status" value="1"/>
</dbReference>
<gene>
    <name evidence="8" type="ORF">D0Y65_043850</name>
</gene>
<comment type="caution">
    <text evidence="8">The sequence shown here is derived from an EMBL/GenBank/DDBJ whole genome shotgun (WGS) entry which is preliminary data.</text>
</comment>
<sequence>MVGIHGIGGVGKTTIARAVYNLIADQFEGLCFLDNVRENSIKHGLVHLQETLLSKTVGDSSIKLGSVHEGIPIIKHRFNLKKVLLVIDDVDDLNQLQATVGGTDWFGSASRVIITTRDKHLLTCHGVTSTYEVDGLNKEEALKLLSGTAFKIDKVDPCYMRILNRVVTYASGLPLALMVIGSNLFGKSIEEWESSIDQYERIPNKKIQGVLKVSFDSLEEDEQQIFLDIACCFKGYHLSRIKEILFSHHGFCPQYAIGVLTDKTLIKINEYGCVTMHDLIEDMGKEIVRQESPEEPGNRSRLWCPEDIVQVLEENKGTSRIQIINLYCFKYRGVVEWDGMAFEKMNNLKRLIIESGSFTTGPKHLPNSLRVLEWWDYPSPSLPIDFNPKKLVKLELLGSCLMSLDLFMSKKMFVNMRVLNFSDSQNITEIPDLCGVPNLQELSFCNCENLIKIHESVGFLDKLKILYADGCSKLTSFPPIKLTSLEELKLSYCGSLECFPEILGKMENVTSLDIKNSPIKELPSSIQNLTQLQRIKLKNGGIIQLPSSIFGMKELRYFIVKKCEGLLLSKENEGEAQMSSMVFRNPIDFLDLSHSNISDEFLLRGLPLFANVKELHLRGDDFTILPACIKELQFLTEIYLEVCENLKKIRGIPPNLETLCVTDCTSLRCLDLTLLPSCTKECRFLRKLFLSGCDNLKKIKGIPLNIEELDVECCISLKVIDFTPPPACTRECRILSTLNFDYCSDLEQIKGIPSNVGKFSAINCEYLTSECRSMLLNKELHEADGYKLFRLPGTSIPEWFEHCINGSSISFWFRNKFPVISLSCVFAGLELYAGVWFTLIINGNKYLSPHIFLADLSSDLLCICDHIEELFYDLVLSENEWNHVVCTTSWVPQPIKQIGIHVLKQGSNMEDIQFRNPLLLKEKRDFHNLPTWGKKKRLVFVSSRK</sequence>
<keyword evidence="4" id="KW-0812">Transmembrane</keyword>
<dbReference type="InterPro" id="IPR002182">
    <property type="entry name" value="NB-ARC"/>
</dbReference>
<accession>A0A445GJA2</accession>
<feature type="domain" description="Disease resistance protein RPS4B/Roq1-like leucine-rich repeats" evidence="7">
    <location>
        <begin position="482"/>
        <end position="668"/>
    </location>
</feature>
<dbReference type="AlphaFoldDB" id="A0A445GJA2"/>
<dbReference type="Pfam" id="PF23286">
    <property type="entry name" value="LRR_13"/>
    <property type="match status" value="1"/>
</dbReference>
<dbReference type="Proteomes" id="UP000289340">
    <property type="component" value="Chromosome 16"/>
</dbReference>
<evidence type="ECO:0000313" key="9">
    <source>
        <dbReference type="Proteomes" id="UP000289340"/>
    </source>
</evidence>
<dbReference type="InterPro" id="IPR032675">
    <property type="entry name" value="LRR_dom_sf"/>
</dbReference>
<protein>
    <submittedName>
        <fullName evidence="8">TMV resistance protein N</fullName>
    </submittedName>
</protein>
<dbReference type="GO" id="GO:0006952">
    <property type="term" value="P:defense response"/>
    <property type="evidence" value="ECO:0007669"/>
    <property type="project" value="InterPro"/>
</dbReference>
<proteinExistence type="predicted"/>
<dbReference type="Gene3D" id="3.40.50.300">
    <property type="entry name" value="P-loop containing nucleotide triphosphate hydrolases"/>
    <property type="match status" value="1"/>
</dbReference>
<keyword evidence="4" id="KW-0472">Membrane</keyword>